<protein>
    <submittedName>
        <fullName evidence="2">GNAT family N-acetyltransferase</fullName>
    </submittedName>
</protein>
<reference evidence="2 3" key="1">
    <citation type="submission" date="2019-06" db="EMBL/GenBank/DDBJ databases">
        <title>Complete genome of Microbacterium foliorum M2.</title>
        <authorList>
            <person name="Cao G."/>
        </authorList>
    </citation>
    <scope>NUCLEOTIDE SEQUENCE [LARGE SCALE GENOMIC DNA]</scope>
    <source>
        <strain evidence="2 3">M2</strain>
    </source>
</reference>
<sequence>MNADLRARGALSGATLRTDRLTLRPQAVTDAEVFHRLWTERDERVPAHRKLDADGRPTVSEIAADIANKGRERSDLLSVEDAATGEVYGYCGLIFEGNGAEGEPEIAFELLRSAHNRGYATEAATAVLTWAGSAGHERAWASVWEWNVASRRVLTKLGFVDSGNDRAASEHGRDILTVTALNPTPTVVAPTHGGL</sequence>
<name>A0A4Y5YUR2_9MICO</name>
<gene>
    <name evidence="2" type="ORF">FIV50_08645</name>
</gene>
<dbReference type="Proteomes" id="UP000316125">
    <property type="component" value="Chromosome"/>
</dbReference>
<keyword evidence="2" id="KW-0808">Transferase</keyword>
<dbReference type="EMBL" id="CP041040">
    <property type="protein sequence ID" value="QDE36584.1"/>
    <property type="molecule type" value="Genomic_DNA"/>
</dbReference>
<dbReference type="OrthoDB" id="4142102at2"/>
<proteinExistence type="predicted"/>
<dbReference type="Pfam" id="PF13302">
    <property type="entry name" value="Acetyltransf_3"/>
    <property type="match status" value="1"/>
</dbReference>
<dbReference type="AlphaFoldDB" id="A0A4Y5YUR2"/>
<dbReference type="PROSITE" id="PS51186">
    <property type="entry name" value="GNAT"/>
    <property type="match status" value="1"/>
</dbReference>
<accession>A0A4Y5YUR2</accession>
<evidence type="ECO:0000259" key="1">
    <source>
        <dbReference type="PROSITE" id="PS51186"/>
    </source>
</evidence>
<evidence type="ECO:0000313" key="2">
    <source>
        <dbReference type="EMBL" id="QDE36584.1"/>
    </source>
</evidence>
<dbReference type="InterPro" id="IPR016181">
    <property type="entry name" value="Acyl_CoA_acyltransferase"/>
</dbReference>
<dbReference type="GO" id="GO:0016747">
    <property type="term" value="F:acyltransferase activity, transferring groups other than amino-acyl groups"/>
    <property type="evidence" value="ECO:0007669"/>
    <property type="project" value="InterPro"/>
</dbReference>
<dbReference type="InterPro" id="IPR000182">
    <property type="entry name" value="GNAT_dom"/>
</dbReference>
<evidence type="ECO:0000313" key="3">
    <source>
        <dbReference type="Proteomes" id="UP000316125"/>
    </source>
</evidence>
<organism evidence="2 3">
    <name type="scientific">Microbacterium foliorum</name>
    <dbReference type="NCBI Taxonomy" id="104336"/>
    <lineage>
        <taxon>Bacteria</taxon>
        <taxon>Bacillati</taxon>
        <taxon>Actinomycetota</taxon>
        <taxon>Actinomycetes</taxon>
        <taxon>Micrococcales</taxon>
        <taxon>Microbacteriaceae</taxon>
        <taxon>Microbacterium</taxon>
    </lineage>
</organism>
<dbReference type="SUPFAM" id="SSF55729">
    <property type="entry name" value="Acyl-CoA N-acyltransferases (Nat)"/>
    <property type="match status" value="1"/>
</dbReference>
<feature type="domain" description="N-acetyltransferase" evidence="1">
    <location>
        <begin position="21"/>
        <end position="182"/>
    </location>
</feature>
<dbReference type="Gene3D" id="3.40.630.30">
    <property type="match status" value="1"/>
</dbReference>
<dbReference type="PANTHER" id="PTHR43792">
    <property type="entry name" value="GNAT FAMILY, PUTATIVE (AFU_ORTHOLOGUE AFUA_3G00765)-RELATED-RELATED"/>
    <property type="match status" value="1"/>
</dbReference>
<dbReference type="InterPro" id="IPR051531">
    <property type="entry name" value="N-acetyltransferase"/>
</dbReference>
<dbReference type="PANTHER" id="PTHR43792:SF1">
    <property type="entry name" value="N-ACETYLTRANSFERASE DOMAIN-CONTAINING PROTEIN"/>
    <property type="match status" value="1"/>
</dbReference>